<reference evidence="1 2" key="1">
    <citation type="submission" date="2005-09" db="EMBL/GenBank/DDBJ databases">
        <authorList>
            <person name="Mural R.J."/>
            <person name="Li P.W."/>
            <person name="Adams M.D."/>
            <person name="Amanatides P.G."/>
            <person name="Baden-Tillson H."/>
            <person name="Barnstead M."/>
            <person name="Chin S.H."/>
            <person name="Dew I."/>
            <person name="Evans C.A."/>
            <person name="Ferriera S."/>
            <person name="Flanigan M."/>
            <person name="Fosler C."/>
            <person name="Glodek A."/>
            <person name="Gu Z."/>
            <person name="Holt R.A."/>
            <person name="Jennings D."/>
            <person name="Kraft C.L."/>
            <person name="Lu F."/>
            <person name="Nguyen T."/>
            <person name="Nusskern D.R."/>
            <person name="Pfannkoch C.M."/>
            <person name="Sitter C."/>
            <person name="Sutton G.G."/>
            <person name="Venter J.C."/>
            <person name="Wang Z."/>
            <person name="Woodage T."/>
            <person name="Zheng X.H."/>
            <person name="Zhong F."/>
        </authorList>
    </citation>
    <scope>NUCLEOTIDE SEQUENCE [LARGE SCALE GENOMIC DNA]</scope>
    <source>
        <strain>BN</strain>
        <strain evidence="2">Sprague-Dawley</strain>
    </source>
</reference>
<dbReference type="EMBL" id="CH473954">
    <property type="protein sequence ID" value="EDL77408.1"/>
    <property type="molecule type" value="Genomic_DNA"/>
</dbReference>
<protein>
    <submittedName>
        <fullName evidence="1">RCG25356, isoform CRA_b</fullName>
    </submittedName>
</protein>
<evidence type="ECO:0000313" key="2">
    <source>
        <dbReference type="Proteomes" id="UP000234681"/>
    </source>
</evidence>
<organism evidence="1 2">
    <name type="scientific">Rattus norvegicus</name>
    <name type="common">Rat</name>
    <dbReference type="NCBI Taxonomy" id="10116"/>
    <lineage>
        <taxon>Eukaryota</taxon>
        <taxon>Metazoa</taxon>
        <taxon>Chordata</taxon>
        <taxon>Craniata</taxon>
        <taxon>Vertebrata</taxon>
        <taxon>Euteleostomi</taxon>
        <taxon>Mammalia</taxon>
        <taxon>Eutheria</taxon>
        <taxon>Euarchontoglires</taxon>
        <taxon>Glires</taxon>
        <taxon>Rodentia</taxon>
        <taxon>Myomorpha</taxon>
        <taxon>Muroidea</taxon>
        <taxon>Muridae</taxon>
        <taxon>Murinae</taxon>
        <taxon>Rattus</taxon>
    </lineage>
</organism>
<gene>
    <name evidence="1" type="ORF">rCG_25356</name>
</gene>
<evidence type="ECO:0000313" key="1">
    <source>
        <dbReference type="EMBL" id="EDL77408.1"/>
    </source>
</evidence>
<accession>A6I2G9</accession>
<name>A6I2G9_RAT</name>
<dbReference type="AlphaFoldDB" id="A6I2G9"/>
<proteinExistence type="predicted"/>
<dbReference type="Proteomes" id="UP000234681">
    <property type="component" value="Chromosome 8"/>
</dbReference>
<sequence>MMGESCCHWVQSHGACVRSCGVSTIHMKPLQSASTSKASEHSCWASVPITFPCAFPGSGHNRLLAVLQPIEQLCH</sequence>